<dbReference type="InterPro" id="IPR050194">
    <property type="entry name" value="Glycosyltransferase_grp1"/>
</dbReference>
<dbReference type="Gene3D" id="3.40.50.2000">
    <property type="entry name" value="Glycogen Phosphorylase B"/>
    <property type="match status" value="2"/>
</dbReference>
<dbReference type="Pfam" id="PF00534">
    <property type="entry name" value="Glycos_transf_1"/>
    <property type="match status" value="1"/>
</dbReference>
<dbReference type="PANTHER" id="PTHR45947:SF3">
    <property type="entry name" value="SULFOQUINOVOSYL TRANSFERASE SQD2"/>
    <property type="match status" value="1"/>
</dbReference>
<evidence type="ECO:0000313" key="4">
    <source>
        <dbReference type="Proteomes" id="UP000176751"/>
    </source>
</evidence>
<dbReference type="InterPro" id="IPR001296">
    <property type="entry name" value="Glyco_trans_1"/>
</dbReference>
<dbReference type="STRING" id="1797737.A2196_00840"/>
<comment type="caution">
    <text evidence="3">The sequence shown here is derived from an EMBL/GenBank/DDBJ whole genome shotgun (WGS) entry which is preliminary data.</text>
</comment>
<name>A0A1F5HAY1_9BACT</name>
<dbReference type="AlphaFoldDB" id="A0A1F5HAY1"/>
<dbReference type="GO" id="GO:0016758">
    <property type="term" value="F:hexosyltransferase activity"/>
    <property type="evidence" value="ECO:0007669"/>
    <property type="project" value="TreeGrafter"/>
</dbReference>
<dbReference type="Pfam" id="PF13439">
    <property type="entry name" value="Glyco_transf_4"/>
    <property type="match status" value="1"/>
</dbReference>
<dbReference type="PANTHER" id="PTHR45947">
    <property type="entry name" value="SULFOQUINOVOSYL TRANSFERASE SQD2"/>
    <property type="match status" value="1"/>
</dbReference>
<dbReference type="SUPFAM" id="SSF53756">
    <property type="entry name" value="UDP-Glycosyltransferase/glycogen phosphorylase"/>
    <property type="match status" value="1"/>
</dbReference>
<evidence type="ECO:0000259" key="2">
    <source>
        <dbReference type="Pfam" id="PF13439"/>
    </source>
</evidence>
<feature type="domain" description="Glycosyl transferase family 1" evidence="1">
    <location>
        <begin position="181"/>
        <end position="331"/>
    </location>
</feature>
<evidence type="ECO:0000313" key="3">
    <source>
        <dbReference type="EMBL" id="OGE01240.1"/>
    </source>
</evidence>
<gene>
    <name evidence="3" type="ORF">A2196_00840</name>
</gene>
<accession>A0A1F5HAY1</accession>
<sequence length="365" mass="41552">MKIAVIIDTWFPFVGGGQINAYEISKRIARKNTTIDIITRNNGQDNLKLPKNLKVIKLGPKSAADNAISKTLFITRSFFFVHKGDYDLIHAHAFLPGITARLLMLTKRIPAILTVHGTSIGTNLNNFFIRWLEKFILTRIRYSTQITVSQDFLKIKNINRKVVYIPNGVDVSKFDKIKSDKFKNPTLIFVGRLHPQKNLPVLLQCINSLVQDFPRIQLLIVGDGKEKDKLQRLIKNLHLSKNVKLLGEVKGQQLIKLYKSSHLFILPSIYEGQPLTLLEAWASKLPVIVTKTGDCQFLVKNGHNGFLINNPYDFKEIADVVKKALKNRRLGSIGQNGYNFVKANFSWEKSAKLTLSVYIKFLNWP</sequence>
<protein>
    <recommendedName>
        <fullName evidence="5">Glycosyl transferase family 1</fullName>
    </recommendedName>
</protein>
<evidence type="ECO:0008006" key="5">
    <source>
        <dbReference type="Google" id="ProtNLM"/>
    </source>
</evidence>
<organism evidence="3 4">
    <name type="scientific">Candidatus Curtissbacteria bacterium RIFOXYA1_FULL_41_14</name>
    <dbReference type="NCBI Taxonomy" id="1797737"/>
    <lineage>
        <taxon>Bacteria</taxon>
        <taxon>Candidatus Curtissiibacteriota</taxon>
    </lineage>
</organism>
<dbReference type="EMBL" id="MFCA01000029">
    <property type="protein sequence ID" value="OGE01240.1"/>
    <property type="molecule type" value="Genomic_DNA"/>
</dbReference>
<feature type="domain" description="Glycosyltransferase subfamily 4-like N-terminal" evidence="2">
    <location>
        <begin position="14"/>
        <end position="172"/>
    </location>
</feature>
<evidence type="ECO:0000259" key="1">
    <source>
        <dbReference type="Pfam" id="PF00534"/>
    </source>
</evidence>
<dbReference type="InterPro" id="IPR028098">
    <property type="entry name" value="Glyco_trans_4-like_N"/>
</dbReference>
<proteinExistence type="predicted"/>
<dbReference type="CDD" id="cd03801">
    <property type="entry name" value="GT4_PimA-like"/>
    <property type="match status" value="1"/>
</dbReference>
<dbReference type="Proteomes" id="UP000176751">
    <property type="component" value="Unassembled WGS sequence"/>
</dbReference>
<reference evidence="3 4" key="1">
    <citation type="journal article" date="2016" name="Nat. Commun.">
        <title>Thousands of microbial genomes shed light on interconnected biogeochemical processes in an aquifer system.</title>
        <authorList>
            <person name="Anantharaman K."/>
            <person name="Brown C.T."/>
            <person name="Hug L.A."/>
            <person name="Sharon I."/>
            <person name="Castelle C.J."/>
            <person name="Probst A.J."/>
            <person name="Thomas B.C."/>
            <person name="Singh A."/>
            <person name="Wilkins M.J."/>
            <person name="Karaoz U."/>
            <person name="Brodie E.L."/>
            <person name="Williams K.H."/>
            <person name="Hubbard S.S."/>
            <person name="Banfield J.F."/>
        </authorList>
    </citation>
    <scope>NUCLEOTIDE SEQUENCE [LARGE SCALE GENOMIC DNA]</scope>
</reference>